<name>A0A9Q1JJ83_9CARY</name>
<dbReference type="EMBL" id="JAKOGI010002327">
    <property type="protein sequence ID" value="KAJ8422241.1"/>
    <property type="molecule type" value="Genomic_DNA"/>
</dbReference>
<evidence type="ECO:0000313" key="3">
    <source>
        <dbReference type="Proteomes" id="UP001153076"/>
    </source>
</evidence>
<accession>A0A9Q1JJ83</accession>
<dbReference type="Proteomes" id="UP001153076">
    <property type="component" value="Unassembled WGS sequence"/>
</dbReference>
<comment type="caution">
    <text evidence="2">The sequence shown here is derived from an EMBL/GenBank/DDBJ whole genome shotgun (WGS) entry which is preliminary data.</text>
</comment>
<organism evidence="2 3">
    <name type="scientific">Carnegiea gigantea</name>
    <dbReference type="NCBI Taxonomy" id="171969"/>
    <lineage>
        <taxon>Eukaryota</taxon>
        <taxon>Viridiplantae</taxon>
        <taxon>Streptophyta</taxon>
        <taxon>Embryophyta</taxon>
        <taxon>Tracheophyta</taxon>
        <taxon>Spermatophyta</taxon>
        <taxon>Magnoliopsida</taxon>
        <taxon>eudicotyledons</taxon>
        <taxon>Gunneridae</taxon>
        <taxon>Pentapetalae</taxon>
        <taxon>Caryophyllales</taxon>
        <taxon>Cactineae</taxon>
        <taxon>Cactaceae</taxon>
        <taxon>Cactoideae</taxon>
        <taxon>Echinocereeae</taxon>
        <taxon>Carnegiea</taxon>
    </lineage>
</organism>
<sequence>MAKRGKRGRPRVTPSNSDERVSATVDDGSHSNCQYETIVDGTPSKSRLGRDEVEPQSQADTNIQEISAQTDVRTQPKSSYASLVDPEEGNGLKFVPPQIVIGQKCDKIERNDTAVEIEYWANSIHCGVEEEEGQVGIETNYTRDPPVNEVSEDRPEQQSVLGGFIHPRRTAHRPLTVTTERLPEQNSFMALLEEEAPPAMGPAGHYCGEYARSLGVLGDFNAILHPEERIGGDDVLYTDIKDFAQCIKDCDMQEIRISEA</sequence>
<evidence type="ECO:0000256" key="1">
    <source>
        <dbReference type="SAM" id="MobiDB-lite"/>
    </source>
</evidence>
<evidence type="ECO:0000313" key="2">
    <source>
        <dbReference type="EMBL" id="KAJ8422241.1"/>
    </source>
</evidence>
<dbReference type="OrthoDB" id="425619at2759"/>
<feature type="compositionally biased region" description="Basic residues" evidence="1">
    <location>
        <begin position="1"/>
        <end position="10"/>
    </location>
</feature>
<dbReference type="AlphaFoldDB" id="A0A9Q1JJ83"/>
<proteinExistence type="predicted"/>
<feature type="region of interest" description="Disordered" evidence="1">
    <location>
        <begin position="1"/>
        <end position="75"/>
    </location>
</feature>
<protein>
    <submittedName>
        <fullName evidence="2">Uncharacterized protein</fullName>
    </submittedName>
</protein>
<keyword evidence="3" id="KW-1185">Reference proteome</keyword>
<reference evidence="2" key="1">
    <citation type="submission" date="2022-04" db="EMBL/GenBank/DDBJ databases">
        <title>Carnegiea gigantea Genome sequencing and assembly v2.</title>
        <authorList>
            <person name="Copetti D."/>
            <person name="Sanderson M.J."/>
            <person name="Burquez A."/>
            <person name="Wojciechowski M.F."/>
        </authorList>
    </citation>
    <scope>NUCLEOTIDE SEQUENCE</scope>
    <source>
        <strain evidence="2">SGP5-SGP5p</strain>
        <tissue evidence="2">Aerial part</tissue>
    </source>
</reference>
<gene>
    <name evidence="2" type="ORF">Cgig2_030848</name>
</gene>
<feature type="compositionally biased region" description="Polar residues" evidence="1">
    <location>
        <begin position="55"/>
        <end position="75"/>
    </location>
</feature>